<dbReference type="PROSITE" id="PS01081">
    <property type="entry name" value="HTH_TETR_1"/>
    <property type="match status" value="1"/>
</dbReference>
<dbReference type="InterPro" id="IPR009057">
    <property type="entry name" value="Homeodomain-like_sf"/>
</dbReference>
<reference evidence="6 7" key="1">
    <citation type="submission" date="2015-12" db="EMBL/GenBank/DDBJ databases">
        <title>Genome sequence of Thalassospira lucentensis MCCC 1A02072.</title>
        <authorList>
            <person name="Lu L."/>
            <person name="Lai Q."/>
            <person name="Shao Z."/>
            <person name="Qian P."/>
        </authorList>
    </citation>
    <scope>NUCLEOTIDE SEQUENCE [LARGE SCALE GENOMIC DNA]</scope>
    <source>
        <strain evidence="6 7">MCCC 1A02072</strain>
    </source>
</reference>
<dbReference type="EMBL" id="LPVY01000008">
    <property type="protein sequence ID" value="KZB65621.1"/>
    <property type="molecule type" value="Genomic_DNA"/>
</dbReference>
<evidence type="ECO:0000313" key="7">
    <source>
        <dbReference type="Proteomes" id="UP000076335"/>
    </source>
</evidence>
<feature type="DNA-binding region" description="H-T-H motif" evidence="4">
    <location>
        <begin position="32"/>
        <end position="51"/>
    </location>
</feature>
<dbReference type="GO" id="GO:0003677">
    <property type="term" value="F:DNA binding"/>
    <property type="evidence" value="ECO:0007669"/>
    <property type="project" value="UniProtKB-UniRule"/>
</dbReference>
<dbReference type="SUPFAM" id="SSF46689">
    <property type="entry name" value="Homeodomain-like"/>
    <property type="match status" value="1"/>
</dbReference>
<dbReference type="PROSITE" id="PS50977">
    <property type="entry name" value="HTH_TETR_2"/>
    <property type="match status" value="1"/>
</dbReference>
<evidence type="ECO:0000313" key="6">
    <source>
        <dbReference type="EMBL" id="KZB65621.1"/>
    </source>
</evidence>
<evidence type="ECO:0000256" key="1">
    <source>
        <dbReference type="ARBA" id="ARBA00023015"/>
    </source>
</evidence>
<feature type="domain" description="HTH tetR-type" evidence="5">
    <location>
        <begin position="9"/>
        <end position="69"/>
    </location>
</feature>
<dbReference type="Proteomes" id="UP000076335">
    <property type="component" value="Unassembled WGS sequence"/>
</dbReference>
<proteinExistence type="predicted"/>
<dbReference type="AlphaFoldDB" id="A0A154L610"/>
<evidence type="ECO:0000256" key="4">
    <source>
        <dbReference type="PROSITE-ProRule" id="PRU00335"/>
    </source>
</evidence>
<keyword evidence="1" id="KW-0805">Transcription regulation</keyword>
<accession>A0A154L610</accession>
<dbReference type="OrthoDB" id="9798857at2"/>
<name>A0A154L610_9PROT</name>
<keyword evidence="2 4" id="KW-0238">DNA-binding</keyword>
<sequence length="188" mass="20395">MKVSRQQVAENRSQILDAAARMIREEGLNGISVAKVMQAAGLTHGGFYGYFGSKDDLVTATLDHIHGVNGTNSSADITNLADYATEYLSRTHRDNPGQGCAFAAIGCEVGRSSADSRAVLTDATRRQIEKLSTVNDNKTAEPAERRREAIGNWSAMVGAVMLARLVDDTELSDEILDETLHWITSKPK</sequence>
<dbReference type="Pfam" id="PF00440">
    <property type="entry name" value="TetR_N"/>
    <property type="match status" value="1"/>
</dbReference>
<dbReference type="Gene3D" id="1.10.10.60">
    <property type="entry name" value="Homeodomain-like"/>
    <property type="match status" value="1"/>
</dbReference>
<comment type="caution">
    <text evidence="6">The sequence shown here is derived from an EMBL/GenBank/DDBJ whole genome shotgun (WGS) entry which is preliminary data.</text>
</comment>
<dbReference type="Gene3D" id="1.10.357.10">
    <property type="entry name" value="Tetracycline Repressor, domain 2"/>
    <property type="match status" value="1"/>
</dbReference>
<evidence type="ECO:0000256" key="3">
    <source>
        <dbReference type="ARBA" id="ARBA00023163"/>
    </source>
</evidence>
<dbReference type="InterPro" id="IPR036271">
    <property type="entry name" value="Tet_transcr_reg_TetR-rel_C_sf"/>
</dbReference>
<dbReference type="PRINTS" id="PR00455">
    <property type="entry name" value="HTHTETR"/>
</dbReference>
<gene>
    <name evidence="6" type="ORF">AUP42_16730</name>
</gene>
<dbReference type="InterPro" id="IPR023772">
    <property type="entry name" value="DNA-bd_HTH_TetR-type_CS"/>
</dbReference>
<evidence type="ECO:0000256" key="2">
    <source>
        <dbReference type="ARBA" id="ARBA00023125"/>
    </source>
</evidence>
<evidence type="ECO:0000259" key="5">
    <source>
        <dbReference type="PROSITE" id="PS50977"/>
    </source>
</evidence>
<dbReference type="InterPro" id="IPR001647">
    <property type="entry name" value="HTH_TetR"/>
</dbReference>
<dbReference type="PANTHER" id="PTHR47506">
    <property type="entry name" value="TRANSCRIPTIONAL REGULATORY PROTEIN"/>
    <property type="match status" value="1"/>
</dbReference>
<dbReference type="RefSeq" id="WP_062950941.1">
    <property type="nucleotide sequence ID" value="NZ_LPVY01000008.1"/>
</dbReference>
<dbReference type="PANTHER" id="PTHR47506:SF7">
    <property type="entry name" value="TRANSCRIPTIONAL REGULATORY PROTEIN"/>
    <property type="match status" value="1"/>
</dbReference>
<protein>
    <submittedName>
        <fullName evidence="6">Transcriptional regulator</fullName>
    </submittedName>
</protein>
<organism evidence="6 7">
    <name type="scientific">Thalassospira lucentensis</name>
    <dbReference type="NCBI Taxonomy" id="168935"/>
    <lineage>
        <taxon>Bacteria</taxon>
        <taxon>Pseudomonadati</taxon>
        <taxon>Pseudomonadota</taxon>
        <taxon>Alphaproteobacteria</taxon>
        <taxon>Rhodospirillales</taxon>
        <taxon>Thalassospiraceae</taxon>
        <taxon>Thalassospira</taxon>
    </lineage>
</organism>
<keyword evidence="3" id="KW-0804">Transcription</keyword>
<dbReference type="SUPFAM" id="SSF48498">
    <property type="entry name" value="Tetracyclin repressor-like, C-terminal domain"/>
    <property type="match status" value="1"/>
</dbReference>